<dbReference type="EMBL" id="ML208280">
    <property type="protein sequence ID" value="TFK72943.1"/>
    <property type="molecule type" value="Genomic_DNA"/>
</dbReference>
<sequence length="441" mass="47776">MVHLYPVRHVDKRQTNPMPVPTLAGISGAATINPDATGATSLVLDDSVTGGPQMTAPPLTVSIPKPTFTPSSSPGPLPSPAKQPDVQANATRPISMSTVIGACVGAFFGASILISIAFMFYRRYSKSLKTKARTLQSNQRSLNTDSAPRSRSRQDNWNKLDDGDDKWEGQYQTKELGHVSSMEKMTMFKKSTPSVKTYHSEEHISVEAFPQSLAQYHHSLTNIHETNPQDASPHAHSFLGRVDAGPPLSWGSEVDRSFLSFHSTRLSSGAVSPTLAIPTPIATIPPHWESAEVVSMAEAQSAIIVNPFDTDSEHRQSNPNPFFSAQEYTPSHKRNQSSTSTSLPKRLDKGKGRAIEPDPFEDDNNHLPAEQPGGDRALQSLIAALDIPSGEGQDRQLRIASMQPSIVSAVSAFTEGDEDDMADRFPLPPLVASHDATHMSS</sequence>
<gene>
    <name evidence="1" type="ORF">BDN72DRAFT_876176</name>
</gene>
<reference evidence="1 2" key="1">
    <citation type="journal article" date="2019" name="Nat. Ecol. Evol.">
        <title>Megaphylogeny resolves global patterns of mushroom evolution.</title>
        <authorList>
            <person name="Varga T."/>
            <person name="Krizsan K."/>
            <person name="Foldi C."/>
            <person name="Dima B."/>
            <person name="Sanchez-Garcia M."/>
            <person name="Sanchez-Ramirez S."/>
            <person name="Szollosi G.J."/>
            <person name="Szarkandi J.G."/>
            <person name="Papp V."/>
            <person name="Albert L."/>
            <person name="Andreopoulos W."/>
            <person name="Angelini C."/>
            <person name="Antonin V."/>
            <person name="Barry K.W."/>
            <person name="Bougher N.L."/>
            <person name="Buchanan P."/>
            <person name="Buyck B."/>
            <person name="Bense V."/>
            <person name="Catcheside P."/>
            <person name="Chovatia M."/>
            <person name="Cooper J."/>
            <person name="Damon W."/>
            <person name="Desjardin D."/>
            <person name="Finy P."/>
            <person name="Geml J."/>
            <person name="Haridas S."/>
            <person name="Hughes K."/>
            <person name="Justo A."/>
            <person name="Karasinski D."/>
            <person name="Kautmanova I."/>
            <person name="Kiss B."/>
            <person name="Kocsube S."/>
            <person name="Kotiranta H."/>
            <person name="LaButti K.M."/>
            <person name="Lechner B.E."/>
            <person name="Liimatainen K."/>
            <person name="Lipzen A."/>
            <person name="Lukacs Z."/>
            <person name="Mihaltcheva S."/>
            <person name="Morgado L.N."/>
            <person name="Niskanen T."/>
            <person name="Noordeloos M.E."/>
            <person name="Ohm R.A."/>
            <person name="Ortiz-Santana B."/>
            <person name="Ovrebo C."/>
            <person name="Racz N."/>
            <person name="Riley R."/>
            <person name="Savchenko A."/>
            <person name="Shiryaev A."/>
            <person name="Soop K."/>
            <person name="Spirin V."/>
            <person name="Szebenyi C."/>
            <person name="Tomsovsky M."/>
            <person name="Tulloss R.E."/>
            <person name="Uehling J."/>
            <person name="Grigoriev I.V."/>
            <person name="Vagvolgyi C."/>
            <person name="Papp T."/>
            <person name="Martin F.M."/>
            <person name="Miettinen O."/>
            <person name="Hibbett D.S."/>
            <person name="Nagy L.G."/>
        </authorList>
    </citation>
    <scope>NUCLEOTIDE SEQUENCE [LARGE SCALE GENOMIC DNA]</scope>
    <source>
        <strain evidence="1 2">NL-1719</strain>
    </source>
</reference>
<evidence type="ECO:0000313" key="1">
    <source>
        <dbReference type="EMBL" id="TFK72943.1"/>
    </source>
</evidence>
<proteinExistence type="predicted"/>
<organism evidence="1 2">
    <name type="scientific">Pluteus cervinus</name>
    <dbReference type="NCBI Taxonomy" id="181527"/>
    <lineage>
        <taxon>Eukaryota</taxon>
        <taxon>Fungi</taxon>
        <taxon>Dikarya</taxon>
        <taxon>Basidiomycota</taxon>
        <taxon>Agaricomycotina</taxon>
        <taxon>Agaricomycetes</taxon>
        <taxon>Agaricomycetidae</taxon>
        <taxon>Agaricales</taxon>
        <taxon>Pluteineae</taxon>
        <taxon>Pluteaceae</taxon>
        <taxon>Pluteus</taxon>
    </lineage>
</organism>
<dbReference type="Proteomes" id="UP000308600">
    <property type="component" value="Unassembled WGS sequence"/>
</dbReference>
<protein>
    <submittedName>
        <fullName evidence="1">Uncharacterized protein</fullName>
    </submittedName>
</protein>
<name>A0ACD3B4E5_9AGAR</name>
<accession>A0ACD3B4E5</accession>
<evidence type="ECO:0000313" key="2">
    <source>
        <dbReference type="Proteomes" id="UP000308600"/>
    </source>
</evidence>
<keyword evidence="2" id="KW-1185">Reference proteome</keyword>